<dbReference type="AlphaFoldDB" id="A0A8K0EKZ5"/>
<accession>A0A8K0EKZ5</accession>
<name>A0A8K0EKZ5_BRALA</name>
<proteinExistence type="predicted"/>
<reference evidence="2" key="1">
    <citation type="submission" date="2022-01" db="EMBL/GenBank/DDBJ databases">
        <authorList>
            <person name="Braso-Vives M."/>
        </authorList>
    </citation>
    <scope>NUCLEOTIDE SEQUENCE</scope>
</reference>
<gene>
    <name evidence="2" type="primary">Hypp951</name>
    <name evidence="2" type="ORF">BLAG_LOCUS12627</name>
</gene>
<organism evidence="2 3">
    <name type="scientific">Branchiostoma lanceolatum</name>
    <name type="common">Common lancelet</name>
    <name type="synonym">Amphioxus lanceolatum</name>
    <dbReference type="NCBI Taxonomy" id="7740"/>
    <lineage>
        <taxon>Eukaryota</taxon>
        <taxon>Metazoa</taxon>
        <taxon>Chordata</taxon>
        <taxon>Cephalochordata</taxon>
        <taxon>Leptocardii</taxon>
        <taxon>Amphioxiformes</taxon>
        <taxon>Branchiostomatidae</taxon>
        <taxon>Branchiostoma</taxon>
    </lineage>
</organism>
<dbReference type="Proteomes" id="UP000838412">
    <property type="component" value="Chromosome 2"/>
</dbReference>
<dbReference type="EMBL" id="OV696687">
    <property type="protein sequence ID" value="CAH1252591.1"/>
    <property type="molecule type" value="Genomic_DNA"/>
</dbReference>
<feature type="region of interest" description="Disordered" evidence="1">
    <location>
        <begin position="25"/>
        <end position="65"/>
    </location>
</feature>
<keyword evidence="3" id="KW-1185">Reference proteome</keyword>
<evidence type="ECO:0000313" key="3">
    <source>
        <dbReference type="Proteomes" id="UP000838412"/>
    </source>
</evidence>
<feature type="compositionally biased region" description="Basic and acidic residues" evidence="1">
    <location>
        <begin position="33"/>
        <end position="44"/>
    </location>
</feature>
<protein>
    <submittedName>
        <fullName evidence="2">Hypp951 protein</fullName>
    </submittedName>
</protein>
<evidence type="ECO:0000313" key="2">
    <source>
        <dbReference type="EMBL" id="CAH1252591.1"/>
    </source>
</evidence>
<sequence>MNAPCFISGARTGLRLVQIQALTQKVGGGSDAGSRRPDHTRAETTSHTSPYRLREKQRVSSTLHTGVKLVDSGAV</sequence>
<evidence type="ECO:0000256" key="1">
    <source>
        <dbReference type="SAM" id="MobiDB-lite"/>
    </source>
</evidence>